<gene>
    <name evidence="1" type="primary">pgeF</name>
    <name evidence="1" type="ORF">ACI1P1_26655</name>
</gene>
<protein>
    <submittedName>
        <fullName evidence="1">Peptidoglycan editing factor PgeF</fullName>
    </submittedName>
</protein>
<comment type="caution">
    <text evidence="1">The sequence shown here is derived from an EMBL/GenBank/DDBJ whole genome shotgun (WGS) entry which is preliminary data.</text>
</comment>
<dbReference type="Proteomes" id="UP001631969">
    <property type="component" value="Unassembled WGS sequence"/>
</dbReference>
<evidence type="ECO:0000313" key="2">
    <source>
        <dbReference type="Proteomes" id="UP001631969"/>
    </source>
</evidence>
<reference evidence="1" key="1">
    <citation type="submission" date="2024-12" db="EMBL/GenBank/DDBJ databases">
        <authorList>
            <person name="Wu N."/>
        </authorList>
    </citation>
    <scope>NUCLEOTIDE SEQUENCE</scope>
    <source>
        <strain evidence="1">P15</strain>
    </source>
</reference>
<name>A0ACC7P487_9BACL</name>
<evidence type="ECO:0000313" key="1">
    <source>
        <dbReference type="EMBL" id="MFM9331881.1"/>
    </source>
</evidence>
<organism evidence="1 2">
    <name type="scientific">Paenibacillus mesotrionivorans</name>
    <dbReference type="NCBI Taxonomy" id="3160968"/>
    <lineage>
        <taxon>Bacteria</taxon>
        <taxon>Bacillati</taxon>
        <taxon>Bacillota</taxon>
        <taxon>Bacilli</taxon>
        <taxon>Bacillales</taxon>
        <taxon>Paenibacillaceae</taxon>
        <taxon>Paenibacillus</taxon>
    </lineage>
</organism>
<sequence>MEPFVQYTAENGVELYRLDGWLSRFPGLSAGFTGRNGGTGSAPYATLNLGLHVDDEPTVVVDNRRLLADALGTTLGSWTYGEQVHGARVQTVEPGHRGRGTLEQADAFPEADAFITAERGIMMAALFADCVPLFFLDPVHQAVGLAHAGWKGTVQQIARFTAEAMAQTFGTRPAELYAAIGPSIGACCYEVDDRVTDSVTAQTGLQGEPFFRPSPVNPGKFMLNLQEINRKIMIEAGILPQHIEMTKLCTSCAVSQFFSHRKENGRTGRMAAWIGWV</sequence>
<keyword evidence="2" id="KW-1185">Reference proteome</keyword>
<dbReference type="EMBL" id="JBJURJ010000023">
    <property type="protein sequence ID" value="MFM9331881.1"/>
    <property type="molecule type" value="Genomic_DNA"/>
</dbReference>
<proteinExistence type="predicted"/>
<accession>A0ACC7P487</accession>